<gene>
    <name evidence="2" type="ORF">LYSIN_00633</name>
</gene>
<evidence type="ECO:0000313" key="3">
    <source>
        <dbReference type="Proteomes" id="UP000237319"/>
    </source>
</evidence>
<protein>
    <recommendedName>
        <fullName evidence="1">Immunity protein 43 domain-containing protein</fullName>
    </recommendedName>
</protein>
<proteinExistence type="predicted"/>
<sequence>MLVKDEVNSPIFLKGVLHEEFNETKFNEGMDYKWNSIFFEKADFPKTLWLITTNKIEFDYYEDFSGHIVSNKFLSLMKESNYLQHFVISSLNIVSTKGKPKVKEPYFFLKFYEREDIVDYDKSEFKTREVQENKSFNINGIFVEKYRRITLKDTDRDLFCLNDLKLINYLFCSEKFKHLCKINDIKGIRFIEINDIPQYFSSLER</sequence>
<comment type="caution">
    <text evidence="2">The sequence shown here is derived from an EMBL/GenBank/DDBJ whole genome shotgun (WGS) entry which is preliminary data.</text>
</comment>
<keyword evidence="3" id="KW-1185">Reference proteome</keyword>
<evidence type="ECO:0000259" key="1">
    <source>
        <dbReference type="Pfam" id="PF15570"/>
    </source>
</evidence>
<dbReference type="InterPro" id="IPR029079">
    <property type="entry name" value="Imm43"/>
</dbReference>
<organism evidence="2 3">
    <name type="scientific">Lysinibacillus sphaericus</name>
    <name type="common">Bacillus sphaericus</name>
    <dbReference type="NCBI Taxonomy" id="1421"/>
    <lineage>
        <taxon>Bacteria</taxon>
        <taxon>Bacillati</taxon>
        <taxon>Bacillota</taxon>
        <taxon>Bacilli</taxon>
        <taxon>Bacillales</taxon>
        <taxon>Bacillaceae</taxon>
        <taxon>Lysinibacillus</taxon>
    </lineage>
</organism>
<dbReference type="Pfam" id="PF15570">
    <property type="entry name" value="Imm43"/>
    <property type="match status" value="1"/>
</dbReference>
<name>A0A2S5CYG2_LYSSH</name>
<feature type="domain" description="Immunity protein 43" evidence="1">
    <location>
        <begin position="9"/>
        <end position="201"/>
    </location>
</feature>
<dbReference type="AlphaFoldDB" id="A0A2S5CYG2"/>
<dbReference type="EMBL" id="PGLV01000001">
    <property type="protein sequence ID" value="POZ55850.1"/>
    <property type="molecule type" value="Genomic_DNA"/>
</dbReference>
<accession>A0A2S5CYG2</accession>
<reference evidence="2 3" key="1">
    <citation type="submission" date="2017-11" db="EMBL/GenBank/DDBJ databases">
        <title>Genome sequence of Lysinibacillus sphaericus, a lignin-degrading bacteria isolated from municipal solid waste soil.</title>
        <authorList>
            <person name="Persinoti G.F."/>
            <person name="Paixao D.A."/>
            <person name="Bugg T.D."/>
            <person name="Squina F.M."/>
        </authorList>
    </citation>
    <scope>NUCLEOTIDE SEQUENCE [LARGE SCALE GENOMIC DNA]</scope>
    <source>
        <strain evidence="2 3">A1</strain>
    </source>
</reference>
<dbReference type="Proteomes" id="UP000237319">
    <property type="component" value="Unassembled WGS sequence"/>
</dbReference>
<evidence type="ECO:0000313" key="2">
    <source>
        <dbReference type="EMBL" id="POZ55850.1"/>
    </source>
</evidence>